<protein>
    <recommendedName>
        <fullName evidence="4">FAD/FMN-containing dehydrogenase</fullName>
    </recommendedName>
</protein>
<evidence type="ECO:0000313" key="2">
    <source>
        <dbReference type="EMBL" id="MTW23039.1"/>
    </source>
</evidence>
<reference evidence="2 3" key="1">
    <citation type="submission" date="2019-11" db="EMBL/GenBank/DDBJ databases">
        <title>Whole-genome sequence of the anaerobic purple sulfur bacterium Allochromatium palmeri DSM 15591.</title>
        <authorList>
            <person name="Kyndt J.A."/>
            <person name="Meyer T.E."/>
        </authorList>
    </citation>
    <scope>NUCLEOTIDE SEQUENCE [LARGE SCALE GENOMIC DNA]</scope>
    <source>
        <strain evidence="2 3">DSM 15591</strain>
    </source>
</reference>
<accession>A0A6N8EJC8</accession>
<keyword evidence="1" id="KW-0732">Signal</keyword>
<dbReference type="OrthoDB" id="5786920at2"/>
<organism evidence="2 3">
    <name type="scientific">Allochromatium palmeri</name>
    <dbReference type="NCBI Taxonomy" id="231048"/>
    <lineage>
        <taxon>Bacteria</taxon>
        <taxon>Pseudomonadati</taxon>
        <taxon>Pseudomonadota</taxon>
        <taxon>Gammaproteobacteria</taxon>
        <taxon>Chromatiales</taxon>
        <taxon>Chromatiaceae</taxon>
        <taxon>Allochromatium</taxon>
    </lineage>
</organism>
<keyword evidence="3" id="KW-1185">Reference proteome</keyword>
<evidence type="ECO:0008006" key="4">
    <source>
        <dbReference type="Google" id="ProtNLM"/>
    </source>
</evidence>
<proteinExistence type="predicted"/>
<evidence type="ECO:0000313" key="3">
    <source>
        <dbReference type="Proteomes" id="UP000434044"/>
    </source>
</evidence>
<evidence type="ECO:0000256" key="1">
    <source>
        <dbReference type="SAM" id="SignalP"/>
    </source>
</evidence>
<dbReference type="EMBL" id="WNKT01000066">
    <property type="protein sequence ID" value="MTW23039.1"/>
    <property type="molecule type" value="Genomic_DNA"/>
</dbReference>
<gene>
    <name evidence="2" type="ORF">GJ668_18495</name>
</gene>
<dbReference type="AlphaFoldDB" id="A0A6N8EJC8"/>
<dbReference type="Proteomes" id="UP000434044">
    <property type="component" value="Unassembled WGS sequence"/>
</dbReference>
<feature type="chain" id="PRO_5027079417" description="FAD/FMN-containing dehydrogenase" evidence="1">
    <location>
        <begin position="19"/>
        <end position="156"/>
    </location>
</feature>
<comment type="caution">
    <text evidence="2">The sequence shown here is derived from an EMBL/GenBank/DDBJ whole genome shotgun (WGS) entry which is preliminary data.</text>
</comment>
<dbReference type="RefSeq" id="WP_155451585.1">
    <property type="nucleotide sequence ID" value="NZ_WNKT01000066.1"/>
</dbReference>
<sequence length="156" mass="16664">MPSSFTLLPFMLPALAGAAELQVGDTAPALSLNDQHGKPRTMLSARRFLLFSADKDGSNLADEVLEGQTGETLERAGLCYVADISGMPAMVTKMFAMPKLRKRPYPVLLGRTPEDTITLPRQAGQVTLMELNSGSVAAIEFLDDALSARARLGLSA</sequence>
<feature type="signal peptide" evidence="1">
    <location>
        <begin position="1"/>
        <end position="18"/>
    </location>
</feature>
<name>A0A6N8EJC8_9GAMM</name>